<reference evidence="4" key="1">
    <citation type="journal article" date="2019" name="Int. J. Syst. Evol. Microbiol.">
        <title>The Global Catalogue of Microorganisms (GCM) 10K type strain sequencing project: providing services to taxonomists for standard genome sequencing and annotation.</title>
        <authorList>
            <consortium name="The Broad Institute Genomics Platform"/>
            <consortium name="The Broad Institute Genome Sequencing Center for Infectious Disease"/>
            <person name="Wu L."/>
            <person name="Ma J."/>
        </authorList>
    </citation>
    <scope>NUCLEOTIDE SEQUENCE [LARGE SCALE GENOMIC DNA]</scope>
    <source>
        <strain evidence="4">NBRC 112416</strain>
    </source>
</reference>
<dbReference type="Gene3D" id="1.50.10.100">
    <property type="entry name" value="Chondroitin AC/alginate lyase"/>
    <property type="match status" value="1"/>
</dbReference>
<feature type="domain" description="Heparinase II/III-like C-terminal" evidence="2">
    <location>
        <begin position="307"/>
        <end position="543"/>
    </location>
</feature>
<dbReference type="RefSeq" id="WP_284339906.1">
    <property type="nucleotide sequence ID" value="NZ_BSNS01000007.1"/>
</dbReference>
<proteinExistence type="predicted"/>
<evidence type="ECO:0000313" key="3">
    <source>
        <dbReference type="EMBL" id="GLQ54474.1"/>
    </source>
</evidence>
<accession>A0ABQ5W326</accession>
<comment type="subcellular location">
    <subcellularLocation>
        <location evidence="1">Cell envelope</location>
    </subcellularLocation>
</comment>
<dbReference type="Pfam" id="PF07940">
    <property type="entry name" value="Hepar_II_III_C"/>
    <property type="match status" value="1"/>
</dbReference>
<evidence type="ECO:0000259" key="2">
    <source>
        <dbReference type="Pfam" id="PF07940"/>
    </source>
</evidence>
<dbReference type="Proteomes" id="UP001156691">
    <property type="component" value="Unassembled WGS sequence"/>
</dbReference>
<dbReference type="InterPro" id="IPR008929">
    <property type="entry name" value="Chondroitin_lyas"/>
</dbReference>
<dbReference type="EMBL" id="BSNS01000007">
    <property type="protein sequence ID" value="GLQ54474.1"/>
    <property type="molecule type" value="Genomic_DNA"/>
</dbReference>
<keyword evidence="4" id="KW-1185">Reference proteome</keyword>
<comment type="caution">
    <text evidence="3">The sequence shown here is derived from an EMBL/GenBank/DDBJ whole genome shotgun (WGS) entry which is preliminary data.</text>
</comment>
<sequence>MFESIRFLARRATLRAADLVLTAPWLRWTWTGLADDRFAAALSELRPSDPEAVRDMMAGRYLLAGRLVETGGISPFAVDTDQPDWFAALHGFAWLRHFRDLRDAGERGFARTLVLDWIGHEGRFERDSWTPAVTAQRVLNWLRHLDVLTDGAGSGEVRAIQRSLSTQIQSLKLRSRLSADPVERLLCATALTGAAICDLDPESEADIEHRLTRLDAELAGQIDGDGMHLSRNARTQLSLLVELASVRQSLGGLKSAPSLEFAAQVERMHASLDALTLGTGEPGYFNGCGQLAHDTLISVQAHSGERRRRAAAIVGGYAILNDGEATVVADSGLAPPPVFAADAHASALAFEFSHGTELVVGNCGPAPAELGANRDLFRQTIAHSAPTIADESSARIAERGIFAGRLLEGAVPPSAEVKAADHQMVLSTDGYAARFALTIERRITLLAGGATLVGQDRLVASGERGLSGSLALRFHLAPGTMVRQAGEGMVRLVLANGAVWTFLWEGANLREDESVRHSTSLGFHKTRQLVLEAEAVAGTEIAWIFTRETG</sequence>
<protein>
    <submittedName>
        <fullName evidence="3">Heparinase</fullName>
    </submittedName>
</protein>
<gene>
    <name evidence="3" type="ORF">GCM10010862_17330</name>
</gene>
<evidence type="ECO:0000313" key="4">
    <source>
        <dbReference type="Proteomes" id="UP001156691"/>
    </source>
</evidence>
<dbReference type="Gene3D" id="2.70.98.70">
    <property type="match status" value="1"/>
</dbReference>
<dbReference type="InterPro" id="IPR012480">
    <property type="entry name" value="Hepar_II_III_C"/>
</dbReference>
<name>A0ABQ5W326_9HYPH</name>
<evidence type="ECO:0000256" key="1">
    <source>
        <dbReference type="ARBA" id="ARBA00004196"/>
    </source>
</evidence>
<organism evidence="3 4">
    <name type="scientific">Devosia nitrariae</name>
    <dbReference type="NCBI Taxonomy" id="2071872"/>
    <lineage>
        <taxon>Bacteria</taxon>
        <taxon>Pseudomonadati</taxon>
        <taxon>Pseudomonadota</taxon>
        <taxon>Alphaproteobacteria</taxon>
        <taxon>Hyphomicrobiales</taxon>
        <taxon>Devosiaceae</taxon>
        <taxon>Devosia</taxon>
    </lineage>
</organism>